<comment type="pathway">
    <text evidence="4 6">Amino-acid degradation; L-kynurenine degradation; L-alanine and anthranilate from L-kynurenine: step 1/1.</text>
</comment>
<dbReference type="GO" id="GO:0005737">
    <property type="term" value="C:cytoplasm"/>
    <property type="evidence" value="ECO:0007669"/>
    <property type="project" value="UniProtKB-UniRule"/>
</dbReference>
<comment type="catalytic activity">
    <reaction evidence="4 6">
        <text>L-kynurenine + H2O = anthranilate + L-alanine + H(+)</text>
        <dbReference type="Rhea" id="RHEA:16813"/>
        <dbReference type="ChEBI" id="CHEBI:15377"/>
        <dbReference type="ChEBI" id="CHEBI:15378"/>
        <dbReference type="ChEBI" id="CHEBI:16567"/>
        <dbReference type="ChEBI" id="CHEBI:57959"/>
        <dbReference type="ChEBI" id="CHEBI:57972"/>
        <dbReference type="EC" id="3.7.1.3"/>
    </reaction>
</comment>
<dbReference type="InterPro" id="IPR015424">
    <property type="entry name" value="PyrdxlP-dep_Trfase"/>
</dbReference>
<evidence type="ECO:0000256" key="3">
    <source>
        <dbReference type="ARBA" id="ARBA00022898"/>
    </source>
</evidence>
<name>A0A7W5ZMY5_9BACT</name>
<keyword evidence="2 4" id="KW-0378">Hydrolase</keyword>
<dbReference type="RefSeq" id="WP_183977206.1">
    <property type="nucleotide sequence ID" value="NZ_JACIBY010000010.1"/>
</dbReference>
<evidence type="ECO:0000256" key="4">
    <source>
        <dbReference type="HAMAP-Rule" id="MF_01970"/>
    </source>
</evidence>
<dbReference type="PIRSF" id="PIRSF038800">
    <property type="entry name" value="KYNU"/>
    <property type="match status" value="1"/>
</dbReference>
<feature type="binding site" evidence="4">
    <location>
        <position position="229"/>
    </location>
    <ligand>
        <name>pyridoxal 5'-phosphate</name>
        <dbReference type="ChEBI" id="CHEBI:597326"/>
    </ligand>
</feature>
<protein>
    <recommendedName>
        <fullName evidence="4 5">Kynureninase</fullName>
        <ecNumber evidence="4 5">3.7.1.3</ecNumber>
    </recommendedName>
    <alternativeName>
        <fullName evidence="4">L-kynurenine hydrolase</fullName>
    </alternativeName>
</protein>
<dbReference type="PANTHER" id="PTHR14084">
    <property type="entry name" value="KYNURENINASE"/>
    <property type="match status" value="1"/>
</dbReference>
<feature type="modified residue" description="N6-(pyridoxal phosphate)lysine" evidence="4">
    <location>
        <position position="252"/>
    </location>
</feature>
<dbReference type="EMBL" id="JACIBY010000010">
    <property type="protein sequence ID" value="MBB3840305.1"/>
    <property type="molecule type" value="Genomic_DNA"/>
</dbReference>
<dbReference type="UniPathway" id="UPA00253">
    <property type="reaction ID" value="UER00329"/>
</dbReference>
<comment type="subunit">
    <text evidence="4 6">Homodimer.</text>
</comment>
<evidence type="ECO:0000256" key="2">
    <source>
        <dbReference type="ARBA" id="ARBA00022801"/>
    </source>
</evidence>
<keyword evidence="8" id="KW-1185">Reference proteome</keyword>
<dbReference type="GO" id="GO:0019441">
    <property type="term" value="P:L-tryptophan catabolic process to kynurenine"/>
    <property type="evidence" value="ECO:0007669"/>
    <property type="project" value="TreeGrafter"/>
</dbReference>
<feature type="binding site" evidence="4">
    <location>
        <position position="114"/>
    </location>
    <ligand>
        <name>pyridoxal 5'-phosphate</name>
        <dbReference type="ChEBI" id="CHEBI:597326"/>
    </ligand>
</feature>
<dbReference type="AlphaFoldDB" id="A0A7W5ZMY5"/>
<feature type="binding site" evidence="4">
    <location>
        <position position="226"/>
    </location>
    <ligand>
        <name>pyridoxal 5'-phosphate</name>
        <dbReference type="ChEBI" id="CHEBI:597326"/>
    </ligand>
</feature>
<dbReference type="UniPathway" id="UPA00334">
    <property type="reaction ID" value="UER00455"/>
</dbReference>
<reference evidence="7 8" key="1">
    <citation type="submission" date="2020-08" db="EMBL/GenBank/DDBJ databases">
        <title>Genomic Encyclopedia of Type Strains, Phase IV (KMG-IV): sequencing the most valuable type-strain genomes for metagenomic binning, comparative biology and taxonomic classification.</title>
        <authorList>
            <person name="Goeker M."/>
        </authorList>
    </citation>
    <scope>NUCLEOTIDE SEQUENCE [LARGE SCALE GENOMIC DNA]</scope>
    <source>
        <strain evidence="7 8">DSM 17976</strain>
    </source>
</reference>
<feature type="binding site" evidence="4">
    <location>
        <position position="309"/>
    </location>
    <ligand>
        <name>pyridoxal 5'-phosphate</name>
        <dbReference type="ChEBI" id="CHEBI:597326"/>
    </ligand>
</feature>
<dbReference type="PANTHER" id="PTHR14084:SF0">
    <property type="entry name" value="KYNURENINASE"/>
    <property type="match status" value="1"/>
</dbReference>
<proteinExistence type="inferred from homology"/>
<accession>A0A7W5ZMY5</accession>
<comment type="caution">
    <text evidence="4">Lacks conserved residue(s) required for the propagation of feature annotation.</text>
</comment>
<evidence type="ECO:0000313" key="8">
    <source>
        <dbReference type="Proteomes" id="UP000541352"/>
    </source>
</evidence>
<dbReference type="InterPro" id="IPR010111">
    <property type="entry name" value="Kynureninase"/>
</dbReference>
<evidence type="ECO:0000313" key="7">
    <source>
        <dbReference type="EMBL" id="MBB3840305.1"/>
    </source>
</evidence>
<evidence type="ECO:0000256" key="5">
    <source>
        <dbReference type="NCBIfam" id="TIGR01814"/>
    </source>
</evidence>
<dbReference type="NCBIfam" id="TIGR01814">
    <property type="entry name" value="kynureninase"/>
    <property type="match status" value="1"/>
</dbReference>
<keyword evidence="3 4" id="KW-0663">Pyridoxal phosphate</keyword>
<dbReference type="GO" id="GO:0097053">
    <property type="term" value="P:L-kynurenine catabolic process"/>
    <property type="evidence" value="ECO:0007669"/>
    <property type="project" value="UniProtKB-UniRule"/>
</dbReference>
<dbReference type="InterPro" id="IPR015421">
    <property type="entry name" value="PyrdxlP-dep_Trfase_major"/>
</dbReference>
<dbReference type="GO" id="GO:0030429">
    <property type="term" value="F:kynureninase activity"/>
    <property type="evidence" value="ECO:0007669"/>
    <property type="project" value="UniProtKB-UniRule"/>
</dbReference>
<evidence type="ECO:0000256" key="1">
    <source>
        <dbReference type="ARBA" id="ARBA00022642"/>
    </source>
</evidence>
<dbReference type="Gene3D" id="3.90.1150.10">
    <property type="entry name" value="Aspartate Aminotransferase, domain 1"/>
    <property type="match status" value="1"/>
</dbReference>
<dbReference type="HAMAP" id="MF_01970">
    <property type="entry name" value="Kynureninase"/>
    <property type="match status" value="1"/>
</dbReference>
<dbReference type="GO" id="GO:0019805">
    <property type="term" value="P:quinolinate biosynthetic process"/>
    <property type="evidence" value="ECO:0007669"/>
    <property type="project" value="UniProtKB-UniRule"/>
</dbReference>
<dbReference type="GO" id="GO:0043420">
    <property type="term" value="P:anthranilate metabolic process"/>
    <property type="evidence" value="ECO:0007669"/>
    <property type="project" value="TreeGrafter"/>
</dbReference>
<comment type="cofactor">
    <cofactor evidence="4 6">
        <name>pyridoxal 5'-phosphate</name>
        <dbReference type="ChEBI" id="CHEBI:597326"/>
    </cofactor>
</comment>
<dbReference type="FunFam" id="3.40.640.10:FF:000031">
    <property type="entry name" value="Kynureninase"/>
    <property type="match status" value="1"/>
</dbReference>
<feature type="binding site" evidence="4">
    <location>
        <position position="281"/>
    </location>
    <ligand>
        <name>pyridoxal 5'-phosphate</name>
        <dbReference type="ChEBI" id="CHEBI:597326"/>
    </ligand>
</feature>
<feature type="binding site" evidence="4">
    <location>
        <begin position="141"/>
        <end position="144"/>
    </location>
    <ligand>
        <name>pyridoxal 5'-phosphate</name>
        <dbReference type="ChEBI" id="CHEBI:597326"/>
    </ligand>
</feature>
<comment type="catalytic activity">
    <reaction evidence="6">
        <text>3-hydroxy-L-kynurenine + H2O = 3-hydroxyanthranilate + L-alanine + H(+)</text>
        <dbReference type="Rhea" id="RHEA:25143"/>
        <dbReference type="ChEBI" id="CHEBI:15377"/>
        <dbReference type="ChEBI" id="CHEBI:15378"/>
        <dbReference type="ChEBI" id="CHEBI:36559"/>
        <dbReference type="ChEBI" id="CHEBI:57972"/>
        <dbReference type="ChEBI" id="CHEBI:58125"/>
        <dbReference type="EC" id="3.7.1.3"/>
    </reaction>
</comment>
<dbReference type="Gene3D" id="3.40.640.10">
    <property type="entry name" value="Type I PLP-dependent aspartate aminotransferase-like (Major domain)"/>
    <property type="match status" value="1"/>
</dbReference>
<comment type="similarity">
    <text evidence="4 6">Belongs to the kynureninase family.</text>
</comment>
<gene>
    <name evidence="4" type="primary">kynU</name>
    <name evidence="7" type="ORF">FHS57_004325</name>
</gene>
<evidence type="ECO:0000256" key="6">
    <source>
        <dbReference type="PIRNR" id="PIRNR038800"/>
    </source>
</evidence>
<feature type="binding site" evidence="4">
    <location>
        <position position="113"/>
    </location>
    <ligand>
        <name>pyridoxal 5'-phosphate</name>
        <dbReference type="ChEBI" id="CHEBI:597326"/>
    </ligand>
</feature>
<keyword evidence="1 4" id="KW-0662">Pyridine nucleotide biosynthesis</keyword>
<comment type="pathway">
    <text evidence="4 6">Cofactor biosynthesis; NAD(+) biosynthesis; quinolinate from L-kynurenine: step 2/3.</text>
</comment>
<dbReference type="GO" id="GO:0030170">
    <property type="term" value="F:pyridoxal phosphate binding"/>
    <property type="evidence" value="ECO:0007669"/>
    <property type="project" value="UniProtKB-UniRule"/>
</dbReference>
<dbReference type="Pfam" id="PF22580">
    <property type="entry name" value="KYNU_C"/>
    <property type="match status" value="1"/>
</dbReference>
<dbReference type="GO" id="GO:0009435">
    <property type="term" value="P:NAD+ biosynthetic process"/>
    <property type="evidence" value="ECO:0007669"/>
    <property type="project" value="UniProtKB-UniRule"/>
</dbReference>
<organism evidence="7 8">
    <name type="scientific">Runella defluvii</name>
    <dbReference type="NCBI Taxonomy" id="370973"/>
    <lineage>
        <taxon>Bacteria</taxon>
        <taxon>Pseudomonadati</taxon>
        <taxon>Bacteroidota</taxon>
        <taxon>Cytophagia</taxon>
        <taxon>Cytophagales</taxon>
        <taxon>Spirosomataceae</taxon>
        <taxon>Runella</taxon>
    </lineage>
</organism>
<dbReference type="SUPFAM" id="SSF53383">
    <property type="entry name" value="PLP-dependent transferases"/>
    <property type="match status" value="1"/>
</dbReference>
<comment type="function">
    <text evidence="4 6">Catalyzes the cleavage of L-kynurenine (L-Kyn) and L-3-hydroxykynurenine (L-3OHKyn) into anthranilic acid (AA) and 3-hydroxyanthranilic acid (3-OHAA), respectively.</text>
</comment>
<sequence>MKTLDLRSLSADELHAWALQQDAIDPLRKFRSQFFIPEQNGTPLTYFCGNSLGLQPKTARTAVEQELTTWQQHGVEGWFEGEKPWLSYHRYCQQALGQVVGALAEEVCPMNHLTVNLHLMLVSFYQPTPQRYKILTIAGDFPSDQYALETHLKFRGYDPAEALIEVAPREGEYTIRLEDLLEAIETHANDLALVCMSGLNYYTGQVFDMQTITAKAHSLGINVGFDLAHAAGNIPMQLHDWGVDFAVWCSYKYLNSGPGGVSGVFVHQKHHSSNLVRLAGWWGYEENRRFEMTKGFVPMEGAAGWQLSTPNIMALAVHRASLAIFEEATMPLIRQKSEALTGLLAEIIRRLNESGTKIEVMTPTDPSQRGSQLSLLIEGKGKAVFDYLVENGVIGDWREPNCIRLTPAPLYNTFEEVWRTGEMLRAVI</sequence>
<feature type="binding site" evidence="4">
    <location>
        <position position="251"/>
    </location>
    <ligand>
        <name>pyridoxal 5'-phosphate</name>
        <dbReference type="ChEBI" id="CHEBI:597326"/>
    </ligand>
</feature>
<dbReference type="InterPro" id="IPR015422">
    <property type="entry name" value="PyrdxlP-dep_Trfase_small"/>
</dbReference>
<comment type="caution">
    <text evidence="7">The sequence shown here is derived from an EMBL/GenBank/DDBJ whole genome shotgun (WGS) entry which is preliminary data.</text>
</comment>
<dbReference type="EC" id="3.7.1.3" evidence="4 5"/>
<dbReference type="Proteomes" id="UP000541352">
    <property type="component" value="Unassembled WGS sequence"/>
</dbReference>